<protein>
    <submittedName>
        <fullName evidence="1">Uncharacterized protein</fullName>
    </submittedName>
</protein>
<dbReference type="EMBL" id="BAAABU010000023">
    <property type="protein sequence ID" value="GAA0255596.1"/>
    <property type="molecule type" value="Genomic_DNA"/>
</dbReference>
<reference evidence="1 2" key="1">
    <citation type="journal article" date="2019" name="Int. J. Syst. Evol. Microbiol.">
        <title>The Global Catalogue of Microorganisms (GCM) 10K type strain sequencing project: providing services to taxonomists for standard genome sequencing and annotation.</title>
        <authorList>
            <consortium name="The Broad Institute Genomics Platform"/>
            <consortium name="The Broad Institute Genome Sequencing Center for Infectious Disease"/>
            <person name="Wu L."/>
            <person name="Ma J."/>
        </authorList>
    </citation>
    <scope>NUCLEOTIDE SEQUENCE [LARGE SCALE GENOMIC DNA]</scope>
    <source>
        <strain evidence="1 2">JCM 3380</strain>
    </source>
</reference>
<gene>
    <name evidence="1" type="ORF">GCM10010492_65580</name>
</gene>
<evidence type="ECO:0000313" key="2">
    <source>
        <dbReference type="Proteomes" id="UP001500416"/>
    </source>
</evidence>
<proteinExistence type="predicted"/>
<dbReference type="RefSeq" id="WP_343938266.1">
    <property type="nucleotide sequence ID" value="NZ_BAAABU010000023.1"/>
</dbReference>
<keyword evidence="2" id="KW-1185">Reference proteome</keyword>
<evidence type="ECO:0000313" key="1">
    <source>
        <dbReference type="EMBL" id="GAA0255596.1"/>
    </source>
</evidence>
<comment type="caution">
    <text evidence="1">The sequence shown here is derived from an EMBL/GenBank/DDBJ whole genome shotgun (WGS) entry which is preliminary data.</text>
</comment>
<accession>A0ABN0UMK1</accession>
<name>A0ABN0UMK1_9PSEU</name>
<sequence length="92" mass="9926">MEPRRGVVAPELERWCRDAGDGDRRTALVRLRGGADVERAAGRLVALGMEVTSRGPGSVTGTVSPPVLRRIGQETWVLAVEGPRTLRSLQHG</sequence>
<dbReference type="Proteomes" id="UP001500416">
    <property type="component" value="Unassembled WGS sequence"/>
</dbReference>
<organism evidence="1 2">
    <name type="scientific">Saccharothrix mutabilis subsp. mutabilis</name>
    <dbReference type="NCBI Taxonomy" id="66855"/>
    <lineage>
        <taxon>Bacteria</taxon>
        <taxon>Bacillati</taxon>
        <taxon>Actinomycetota</taxon>
        <taxon>Actinomycetes</taxon>
        <taxon>Pseudonocardiales</taxon>
        <taxon>Pseudonocardiaceae</taxon>
        <taxon>Saccharothrix</taxon>
    </lineage>
</organism>